<protein>
    <submittedName>
        <fullName evidence="1">Potassium transporter protein</fullName>
    </submittedName>
</protein>
<evidence type="ECO:0000313" key="1">
    <source>
        <dbReference type="EMBL" id="KAH7688693.1"/>
    </source>
</evidence>
<dbReference type="Proteomes" id="UP000827976">
    <property type="component" value="Chromosome 3"/>
</dbReference>
<accession>A0ACB7WL74</accession>
<proteinExistence type="predicted"/>
<sequence length="442" mass="49195">MKKTTKLVLKNISSSQEHILLGIAYKITSKSLKLHTMRGTEMEANQNEAEIATESEQVLKGKKLSWGKLHRVDSFHVEAGRVSNAHHHASQVGWKTTLHLAFQSIGVVYGDIGTSPLYVYTSTFTDGIKDTDDLLGTLSLIMYTILLLPLYKYVFIVLWGNDNGDVGAFALYSLISRYARVSMIPNQQAEDAMFSNYKLGTAMKQLKRAQWVKEKLENSAMAKHILFFITILGTSMVIDDGVLTPCISGIINGIAVAILIALFLAKRFGSDKVSYLFALIISLWFTFIGLIGAYNLIKYDIRVFHAFNPQYIVDYFQQSGQQGWISLGGIILCITGTEAMFADLGHFNIRAIQIGFSVILLPSVSLAYMGQTAYLTKFPEYVSDAFYKSIPGPLFWQTFIIAVSAAIIASQAMISGALINNAYLIYFQFCFLILSFPLCHCC</sequence>
<reference evidence="2" key="1">
    <citation type="journal article" date="2022" name="Nat. Commun.">
        <title>Chromosome evolution and the genetic basis of agronomically important traits in greater yam.</title>
        <authorList>
            <person name="Bredeson J.V."/>
            <person name="Lyons J.B."/>
            <person name="Oniyinde I.O."/>
            <person name="Okereke N.R."/>
            <person name="Kolade O."/>
            <person name="Nnabue I."/>
            <person name="Nwadili C.O."/>
            <person name="Hribova E."/>
            <person name="Parker M."/>
            <person name="Nwogha J."/>
            <person name="Shu S."/>
            <person name="Carlson J."/>
            <person name="Kariba R."/>
            <person name="Muthemba S."/>
            <person name="Knop K."/>
            <person name="Barton G.J."/>
            <person name="Sherwood A.V."/>
            <person name="Lopez-Montes A."/>
            <person name="Asiedu R."/>
            <person name="Jamnadass R."/>
            <person name="Muchugi A."/>
            <person name="Goodstein D."/>
            <person name="Egesi C.N."/>
            <person name="Featherston J."/>
            <person name="Asfaw A."/>
            <person name="Simpson G.G."/>
            <person name="Dolezel J."/>
            <person name="Hendre P.S."/>
            <person name="Van Deynze A."/>
            <person name="Kumar P.L."/>
            <person name="Obidiegwu J.E."/>
            <person name="Bhattacharjee R."/>
            <person name="Rokhsar D.S."/>
        </authorList>
    </citation>
    <scope>NUCLEOTIDE SEQUENCE [LARGE SCALE GENOMIC DNA]</scope>
    <source>
        <strain evidence="2">cv. TDa95/00328</strain>
    </source>
</reference>
<evidence type="ECO:0000313" key="2">
    <source>
        <dbReference type="Proteomes" id="UP000827976"/>
    </source>
</evidence>
<keyword evidence="2" id="KW-1185">Reference proteome</keyword>
<gene>
    <name evidence="1" type="ORF">IHE45_03G048300</name>
</gene>
<comment type="caution">
    <text evidence="1">The sequence shown here is derived from an EMBL/GenBank/DDBJ whole genome shotgun (WGS) entry which is preliminary data.</text>
</comment>
<name>A0ACB7WL74_DIOAL</name>
<organism evidence="1 2">
    <name type="scientific">Dioscorea alata</name>
    <name type="common">Purple yam</name>
    <dbReference type="NCBI Taxonomy" id="55571"/>
    <lineage>
        <taxon>Eukaryota</taxon>
        <taxon>Viridiplantae</taxon>
        <taxon>Streptophyta</taxon>
        <taxon>Embryophyta</taxon>
        <taxon>Tracheophyta</taxon>
        <taxon>Spermatophyta</taxon>
        <taxon>Magnoliopsida</taxon>
        <taxon>Liliopsida</taxon>
        <taxon>Dioscoreales</taxon>
        <taxon>Dioscoreaceae</taxon>
        <taxon>Dioscorea</taxon>
    </lineage>
</organism>
<dbReference type="EMBL" id="CM037013">
    <property type="protein sequence ID" value="KAH7688693.1"/>
    <property type="molecule type" value="Genomic_DNA"/>
</dbReference>